<dbReference type="AlphaFoldDB" id="A0A1H9AQL9"/>
<dbReference type="Pfam" id="PF01408">
    <property type="entry name" value="GFO_IDH_MocA"/>
    <property type="match status" value="1"/>
</dbReference>
<keyword evidence="2" id="KW-0560">Oxidoreductase</keyword>
<dbReference type="OrthoDB" id="9801953at2"/>
<comment type="similarity">
    <text evidence="1">Belongs to the Gfo/Idh/MocA family.</text>
</comment>
<evidence type="ECO:0000259" key="3">
    <source>
        <dbReference type="Pfam" id="PF01408"/>
    </source>
</evidence>
<dbReference type="GO" id="GO:0016491">
    <property type="term" value="F:oxidoreductase activity"/>
    <property type="evidence" value="ECO:0007669"/>
    <property type="project" value="UniProtKB-KW"/>
</dbReference>
<dbReference type="Pfam" id="PF22725">
    <property type="entry name" value="GFO_IDH_MocA_C3"/>
    <property type="match status" value="1"/>
</dbReference>
<evidence type="ECO:0000256" key="2">
    <source>
        <dbReference type="ARBA" id="ARBA00023002"/>
    </source>
</evidence>
<dbReference type="Proteomes" id="UP000199647">
    <property type="component" value="Unassembled WGS sequence"/>
</dbReference>
<evidence type="ECO:0000313" key="5">
    <source>
        <dbReference type="EMBL" id="SEP79020.1"/>
    </source>
</evidence>
<dbReference type="PANTHER" id="PTHR22604:SF105">
    <property type="entry name" value="TRANS-1,2-DIHYDROBENZENE-1,2-DIOL DEHYDROGENASE"/>
    <property type="match status" value="1"/>
</dbReference>
<dbReference type="InterPro" id="IPR000683">
    <property type="entry name" value="Gfo/Idh/MocA-like_OxRdtase_N"/>
</dbReference>
<evidence type="ECO:0000259" key="4">
    <source>
        <dbReference type="Pfam" id="PF22725"/>
    </source>
</evidence>
<accession>A0A1H9AQL9</accession>
<gene>
    <name evidence="5" type="ORF">SAMN05216548_101496</name>
</gene>
<dbReference type="EMBL" id="FOFG01000001">
    <property type="protein sequence ID" value="SEP79020.1"/>
    <property type="molecule type" value="Genomic_DNA"/>
</dbReference>
<dbReference type="GO" id="GO:0000166">
    <property type="term" value="F:nucleotide binding"/>
    <property type="evidence" value="ECO:0007669"/>
    <property type="project" value="InterPro"/>
</dbReference>
<dbReference type="SUPFAM" id="SSF55347">
    <property type="entry name" value="Glyceraldehyde-3-phosphate dehydrogenase-like, C-terminal domain"/>
    <property type="match status" value="1"/>
</dbReference>
<dbReference type="Gene3D" id="3.40.50.720">
    <property type="entry name" value="NAD(P)-binding Rossmann-like Domain"/>
    <property type="match status" value="1"/>
</dbReference>
<dbReference type="STRING" id="1855383.SAMN05216548_101496"/>
<protein>
    <submittedName>
        <fullName evidence="5">Predicted dehydrogenase</fullName>
    </submittedName>
</protein>
<dbReference type="PANTHER" id="PTHR22604">
    <property type="entry name" value="OXIDOREDUCTASES"/>
    <property type="match status" value="1"/>
</dbReference>
<evidence type="ECO:0000313" key="6">
    <source>
        <dbReference type="Proteomes" id="UP000199647"/>
    </source>
</evidence>
<dbReference type="RefSeq" id="WP_092494971.1">
    <property type="nucleotide sequence ID" value="NZ_FOFG01000001.1"/>
</dbReference>
<dbReference type="InterPro" id="IPR036291">
    <property type="entry name" value="NAD(P)-bd_dom_sf"/>
</dbReference>
<name>A0A1H9AQL9_9HYPH</name>
<keyword evidence="6" id="KW-1185">Reference proteome</keyword>
<proteinExistence type="inferred from homology"/>
<dbReference type="InterPro" id="IPR050984">
    <property type="entry name" value="Gfo/Idh/MocA_domain"/>
</dbReference>
<reference evidence="5 6" key="1">
    <citation type="submission" date="2016-10" db="EMBL/GenBank/DDBJ databases">
        <authorList>
            <person name="de Groot N.N."/>
        </authorList>
    </citation>
    <scope>NUCLEOTIDE SEQUENCE [LARGE SCALE GENOMIC DNA]</scope>
    <source>
        <strain evidence="5 6">A52C2</strain>
    </source>
</reference>
<feature type="domain" description="Gfo/Idh/MocA-like oxidoreductase N-terminal" evidence="3">
    <location>
        <begin position="12"/>
        <end position="123"/>
    </location>
</feature>
<evidence type="ECO:0000256" key="1">
    <source>
        <dbReference type="ARBA" id="ARBA00010928"/>
    </source>
</evidence>
<sequence length="335" mass="36571">MDGKVAWGVLSTAKIGTGKVIPSMQKGSRTAIQAIASRSEGQAREVADLLGIPRAYGSYEELLADPAIEAIYNPLPNHLHVPWTIKALEAGKHVLCEKPIALTAGEAEQLVEARDRSGKLVAEAFMVRFHPQWRRAREIVRSGEIGELRAIQTFFSYFNDDPGNVRNMADIGGGGLYDIGCYAIASARFIMEAEPERVVAALDRDPAFGTDRLSSGLAVFPGNRHLTFTCSTQLVPYQRVQICGTKGRIEVEIPFNAPLEIPCRLRIDDGKDLSGASARVEEMPVADQYTLQGDAFSRAVLGEEPWEFPIEDAVANMRIIDALFRAGNGGGWQTV</sequence>
<organism evidence="5 6">
    <name type="scientific">Faunimonas pinastri</name>
    <dbReference type="NCBI Taxonomy" id="1855383"/>
    <lineage>
        <taxon>Bacteria</taxon>
        <taxon>Pseudomonadati</taxon>
        <taxon>Pseudomonadota</taxon>
        <taxon>Alphaproteobacteria</taxon>
        <taxon>Hyphomicrobiales</taxon>
        <taxon>Afifellaceae</taxon>
        <taxon>Faunimonas</taxon>
    </lineage>
</organism>
<feature type="domain" description="GFO/IDH/MocA-like oxidoreductase" evidence="4">
    <location>
        <begin position="133"/>
        <end position="250"/>
    </location>
</feature>
<dbReference type="Gene3D" id="3.30.360.10">
    <property type="entry name" value="Dihydrodipicolinate Reductase, domain 2"/>
    <property type="match status" value="1"/>
</dbReference>
<dbReference type="SUPFAM" id="SSF51735">
    <property type="entry name" value="NAD(P)-binding Rossmann-fold domains"/>
    <property type="match status" value="1"/>
</dbReference>
<dbReference type="InterPro" id="IPR055170">
    <property type="entry name" value="GFO_IDH_MocA-like_dom"/>
</dbReference>